<accession>A0AAV3PV33</accession>
<organism evidence="1 2">
    <name type="scientific">Lithospermum erythrorhizon</name>
    <name type="common">Purple gromwell</name>
    <name type="synonym">Lithospermum officinale var. erythrorhizon</name>
    <dbReference type="NCBI Taxonomy" id="34254"/>
    <lineage>
        <taxon>Eukaryota</taxon>
        <taxon>Viridiplantae</taxon>
        <taxon>Streptophyta</taxon>
        <taxon>Embryophyta</taxon>
        <taxon>Tracheophyta</taxon>
        <taxon>Spermatophyta</taxon>
        <taxon>Magnoliopsida</taxon>
        <taxon>eudicotyledons</taxon>
        <taxon>Gunneridae</taxon>
        <taxon>Pentapetalae</taxon>
        <taxon>asterids</taxon>
        <taxon>lamiids</taxon>
        <taxon>Boraginales</taxon>
        <taxon>Boraginaceae</taxon>
        <taxon>Boraginoideae</taxon>
        <taxon>Lithospermeae</taxon>
        <taxon>Lithospermum</taxon>
    </lineage>
</organism>
<dbReference type="Pfam" id="PF14223">
    <property type="entry name" value="Retrotran_gag_2"/>
    <property type="match status" value="1"/>
</dbReference>
<proteinExistence type="predicted"/>
<dbReference type="AlphaFoldDB" id="A0AAV3PV33"/>
<gene>
    <name evidence="1" type="ORF">LIER_12670</name>
</gene>
<evidence type="ECO:0000313" key="2">
    <source>
        <dbReference type="Proteomes" id="UP001454036"/>
    </source>
</evidence>
<comment type="caution">
    <text evidence="1">The sequence shown here is derived from an EMBL/GenBank/DDBJ whole genome shotgun (WGS) entry which is preliminary data.</text>
</comment>
<name>A0AAV3PV33_LITER</name>
<evidence type="ECO:0000313" key="1">
    <source>
        <dbReference type="EMBL" id="GAA0154787.1"/>
    </source>
</evidence>
<sequence>MSDDLFLTFHDYPTARALMDALETWFNSPSVAPQMVEFSKYTRCKMPENKPIHKHLIEMDSLVTNLKVAGVEIRDEMQAQRLIDSLPRSWSDTQTMLRTNIDEKDDDDDEKMKLVDRVRRRIRSADGMRKLFKRKEDSQGTTQKRSQINCFSCGKSNCPYY</sequence>
<protein>
    <submittedName>
        <fullName evidence="1">Uncharacterized protein</fullName>
    </submittedName>
</protein>
<keyword evidence="2" id="KW-1185">Reference proteome</keyword>
<dbReference type="Proteomes" id="UP001454036">
    <property type="component" value="Unassembled WGS sequence"/>
</dbReference>
<dbReference type="EMBL" id="BAABME010002471">
    <property type="protein sequence ID" value="GAA0154787.1"/>
    <property type="molecule type" value="Genomic_DNA"/>
</dbReference>
<reference evidence="1 2" key="1">
    <citation type="submission" date="2024-01" db="EMBL/GenBank/DDBJ databases">
        <title>The complete chloroplast genome sequence of Lithospermum erythrorhizon: insights into the phylogenetic relationship among Boraginaceae species and the maternal lineages of purple gromwells.</title>
        <authorList>
            <person name="Okada T."/>
            <person name="Watanabe K."/>
        </authorList>
    </citation>
    <scope>NUCLEOTIDE SEQUENCE [LARGE SCALE GENOMIC DNA]</scope>
</reference>